<feature type="compositionally biased region" description="Basic and acidic residues" evidence="1">
    <location>
        <begin position="131"/>
        <end position="145"/>
    </location>
</feature>
<feature type="transmembrane region" description="Helical" evidence="2">
    <location>
        <begin position="185"/>
        <end position="206"/>
    </location>
</feature>
<dbReference type="EMBL" id="CP029159">
    <property type="protein sequence ID" value="QKM67864.1"/>
    <property type="molecule type" value="Genomic_DNA"/>
</dbReference>
<gene>
    <name evidence="4" type="ORF">STSU_012460</name>
</gene>
<evidence type="ECO:0000256" key="1">
    <source>
        <dbReference type="SAM" id="MobiDB-lite"/>
    </source>
</evidence>
<evidence type="ECO:0000313" key="5">
    <source>
        <dbReference type="Proteomes" id="UP000005940"/>
    </source>
</evidence>
<dbReference type="RefSeq" id="WP_006347047.1">
    <property type="nucleotide sequence ID" value="NZ_CP029159.1"/>
</dbReference>
<dbReference type="Proteomes" id="UP000005940">
    <property type="component" value="Chromosome"/>
</dbReference>
<feature type="transmembrane region" description="Helical" evidence="2">
    <location>
        <begin position="20"/>
        <end position="38"/>
    </location>
</feature>
<evidence type="ECO:0000313" key="4">
    <source>
        <dbReference type="EMBL" id="QKM67864.1"/>
    </source>
</evidence>
<feature type="transmembrane region" description="Helical" evidence="2">
    <location>
        <begin position="50"/>
        <end position="68"/>
    </location>
</feature>
<dbReference type="InterPro" id="IPR019692">
    <property type="entry name" value="CFP-6_PH"/>
</dbReference>
<reference evidence="4 5" key="1">
    <citation type="journal article" date="2012" name="J. Bacteriol.">
        <title>Draft genome of Streptomyces tsukubaensis NRRL 18488, the producer of the clinically important immunosuppressant tacrolimus (FK506).</title>
        <authorList>
            <person name="Barreiro C."/>
            <person name="Prieto C."/>
            <person name="Sola-Landa A."/>
            <person name="Solera E."/>
            <person name="Martinez-Castro M."/>
            <person name="Perez-Redondo R."/>
            <person name="Garcia-Estrada C."/>
            <person name="Aparicio J.F."/>
            <person name="Fernandez-Martinez L.T."/>
            <person name="Santos-Aberturas J."/>
            <person name="Salehi-Najafabadi Z."/>
            <person name="Rodriguez-Garcia A."/>
            <person name="Tauch A."/>
            <person name="Martin J.F."/>
        </authorList>
    </citation>
    <scope>NUCLEOTIDE SEQUENCE [LARGE SCALE GENOMIC DNA]</scope>
    <source>
        <strain evidence="5">DSM 42081 / NBRC 108919 / NRRL 18488 / 9993</strain>
    </source>
</reference>
<proteinExistence type="predicted"/>
<keyword evidence="2" id="KW-0812">Transmembrane</keyword>
<feature type="domain" description="Low molecular weight protein antigen 6 PH" evidence="3">
    <location>
        <begin position="69"/>
        <end position="132"/>
    </location>
</feature>
<organism evidence="4 5">
    <name type="scientific">Streptomyces tsukubensis (strain DSM 42081 / NBRC 108919 / NRRL 18488 / 9993)</name>
    <dbReference type="NCBI Taxonomy" id="1114943"/>
    <lineage>
        <taxon>Bacteria</taxon>
        <taxon>Bacillati</taxon>
        <taxon>Actinomycetota</taxon>
        <taxon>Actinomycetes</taxon>
        <taxon>Kitasatosporales</taxon>
        <taxon>Streptomycetaceae</taxon>
        <taxon>Streptomyces</taxon>
    </lineage>
</organism>
<name>I2N4Z3_STRT9</name>
<feature type="region of interest" description="Disordered" evidence="1">
    <location>
        <begin position="125"/>
        <end position="155"/>
    </location>
</feature>
<protein>
    <submittedName>
        <fullName evidence="4">PH domain-containing protein</fullName>
    </submittedName>
</protein>
<accession>I2N4Z3</accession>
<dbReference type="Pfam" id="PF10756">
    <property type="entry name" value="bPH_6"/>
    <property type="match status" value="1"/>
</dbReference>
<keyword evidence="5" id="KW-1185">Reference proteome</keyword>
<dbReference type="AlphaFoldDB" id="I2N4Z3"/>
<evidence type="ECO:0000259" key="3">
    <source>
        <dbReference type="Pfam" id="PF10756"/>
    </source>
</evidence>
<sequence>MSKSETPTEPTYADRVFRSPAGLAGGVLLLALTVWLGADAVIRGSGLTPLFAIAVVLVIVPVVVAFTLRPAVFVNDDRIRIRNPFRTVSAPWGQVEGVRSSYSTEIVTKDGTKYPMWAVPVSLRQRKRATRQQEKRDRDLSRGRSVDPANPVTPAQADRTVAELRDFVTARGAAPTAQGETSVTWAYELFLPLAAGAVMLVVLFAVR</sequence>
<evidence type="ECO:0000256" key="2">
    <source>
        <dbReference type="SAM" id="Phobius"/>
    </source>
</evidence>
<keyword evidence="2" id="KW-1133">Transmembrane helix</keyword>
<keyword evidence="2" id="KW-0472">Membrane</keyword>